<evidence type="ECO:0000256" key="3">
    <source>
        <dbReference type="ARBA" id="ARBA00022670"/>
    </source>
</evidence>
<dbReference type="GO" id="GO:0016579">
    <property type="term" value="P:protein deubiquitination"/>
    <property type="evidence" value="ECO:0007669"/>
    <property type="project" value="InterPro"/>
</dbReference>
<dbReference type="PANTHER" id="PTHR43982:SF1">
    <property type="entry name" value="UBIQUITIN CARBOXYL-TERMINAL HYDROLASE 14"/>
    <property type="match status" value="1"/>
</dbReference>
<dbReference type="GO" id="GO:0061136">
    <property type="term" value="P:regulation of proteasomal protein catabolic process"/>
    <property type="evidence" value="ECO:0007669"/>
    <property type="project" value="TreeGrafter"/>
</dbReference>
<dbReference type="GO" id="GO:0043161">
    <property type="term" value="P:proteasome-mediated ubiquitin-dependent protein catabolic process"/>
    <property type="evidence" value="ECO:0007669"/>
    <property type="project" value="InterPro"/>
</dbReference>
<name>A0AAV5W5G3_9BILA</name>
<keyword evidence="9" id="KW-1185">Reference proteome</keyword>
<dbReference type="GO" id="GO:0070628">
    <property type="term" value="F:proteasome binding"/>
    <property type="evidence" value="ECO:0007669"/>
    <property type="project" value="TreeGrafter"/>
</dbReference>
<dbReference type="AlphaFoldDB" id="A0AAV5W5G3"/>
<dbReference type="InterPro" id="IPR038765">
    <property type="entry name" value="Papain-like_cys_pep_sf"/>
</dbReference>
<sequence length="318" mass="36103">SGSACFLNAAVQLLRRAHILRSLLENHEIITNLIPGPKERSLRRLYELIAKTGNDDVIDFRAFLFVFANLGADFLKCQQDSNEAVIKIFEAMLPSEVSSRFSISTFRREKCGVRDDCAGRELPELPLDVGPIVYQYVTTPNQIVDLESRLSAEWKEDMDGIVNEEEIHCAFCCECCSKSPAHIAESCNCFEEKCTKSRQQRFAVGEDAEYVIVPFSIRHVHGRYDWALRENCNLDSIRLFGKAWSAVAIIKHIGAAGENWSYGHYVAYTKEDDGQWWLHDDDKEPQSIGTSYSLRGCYSYSRGETDMEGVTAILFQKQ</sequence>
<dbReference type="EC" id="3.4.19.12" evidence="2"/>
<evidence type="ECO:0000256" key="6">
    <source>
        <dbReference type="ARBA" id="ARBA00022807"/>
    </source>
</evidence>
<evidence type="ECO:0000313" key="9">
    <source>
        <dbReference type="Proteomes" id="UP001432322"/>
    </source>
</evidence>
<evidence type="ECO:0000256" key="2">
    <source>
        <dbReference type="ARBA" id="ARBA00012759"/>
    </source>
</evidence>
<evidence type="ECO:0000313" key="8">
    <source>
        <dbReference type="EMBL" id="GMT25590.1"/>
    </source>
</evidence>
<proteinExistence type="predicted"/>
<keyword evidence="4" id="KW-0833">Ubl conjugation pathway</keyword>
<feature type="non-terminal residue" evidence="8">
    <location>
        <position position="1"/>
    </location>
</feature>
<dbReference type="InterPro" id="IPR028889">
    <property type="entry name" value="USP"/>
</dbReference>
<dbReference type="InterPro" id="IPR044635">
    <property type="entry name" value="UBP14-like"/>
</dbReference>
<organism evidence="8 9">
    <name type="scientific">Pristionchus fissidentatus</name>
    <dbReference type="NCBI Taxonomy" id="1538716"/>
    <lineage>
        <taxon>Eukaryota</taxon>
        <taxon>Metazoa</taxon>
        <taxon>Ecdysozoa</taxon>
        <taxon>Nematoda</taxon>
        <taxon>Chromadorea</taxon>
        <taxon>Rhabditida</taxon>
        <taxon>Rhabditina</taxon>
        <taxon>Diplogasteromorpha</taxon>
        <taxon>Diplogasteroidea</taxon>
        <taxon>Neodiplogasteridae</taxon>
        <taxon>Pristionchus</taxon>
    </lineage>
</organism>
<dbReference type="PROSITE" id="PS50235">
    <property type="entry name" value="USP_3"/>
    <property type="match status" value="1"/>
</dbReference>
<keyword evidence="3" id="KW-0645">Protease</keyword>
<dbReference type="SUPFAM" id="SSF54001">
    <property type="entry name" value="Cysteine proteinases"/>
    <property type="match status" value="1"/>
</dbReference>
<dbReference type="Proteomes" id="UP001432322">
    <property type="component" value="Unassembled WGS sequence"/>
</dbReference>
<reference evidence="8" key="1">
    <citation type="submission" date="2023-10" db="EMBL/GenBank/DDBJ databases">
        <title>Genome assembly of Pristionchus species.</title>
        <authorList>
            <person name="Yoshida K."/>
            <person name="Sommer R.J."/>
        </authorList>
    </citation>
    <scope>NUCLEOTIDE SEQUENCE</scope>
    <source>
        <strain evidence="8">RS5133</strain>
    </source>
</reference>
<evidence type="ECO:0000259" key="7">
    <source>
        <dbReference type="PROSITE" id="PS50235"/>
    </source>
</evidence>
<dbReference type="PANTHER" id="PTHR43982">
    <property type="entry name" value="UBIQUITIN CARBOXYL-TERMINAL HYDROLASE"/>
    <property type="match status" value="1"/>
</dbReference>
<comment type="caution">
    <text evidence="8">The sequence shown here is derived from an EMBL/GenBank/DDBJ whole genome shotgun (WGS) entry which is preliminary data.</text>
</comment>
<comment type="catalytic activity">
    <reaction evidence="1">
        <text>Thiol-dependent hydrolysis of ester, thioester, amide, peptide and isopeptide bonds formed by the C-terminal Gly of ubiquitin (a 76-residue protein attached to proteins as an intracellular targeting signal).</text>
        <dbReference type="EC" id="3.4.19.12"/>
    </reaction>
</comment>
<evidence type="ECO:0000256" key="4">
    <source>
        <dbReference type="ARBA" id="ARBA00022786"/>
    </source>
</evidence>
<evidence type="ECO:0000256" key="5">
    <source>
        <dbReference type="ARBA" id="ARBA00022801"/>
    </source>
</evidence>
<dbReference type="GO" id="GO:0004843">
    <property type="term" value="F:cysteine-type deubiquitinase activity"/>
    <property type="evidence" value="ECO:0007669"/>
    <property type="project" value="UniProtKB-EC"/>
</dbReference>
<accession>A0AAV5W5G3</accession>
<gene>
    <name evidence="8" type="ORF">PFISCL1PPCAC_16887</name>
</gene>
<dbReference type="Gene3D" id="3.90.70.10">
    <property type="entry name" value="Cysteine proteinases"/>
    <property type="match status" value="2"/>
</dbReference>
<dbReference type="EMBL" id="BTSY01000004">
    <property type="protein sequence ID" value="GMT25590.1"/>
    <property type="molecule type" value="Genomic_DNA"/>
</dbReference>
<keyword evidence="6" id="KW-0788">Thiol protease</keyword>
<evidence type="ECO:0000256" key="1">
    <source>
        <dbReference type="ARBA" id="ARBA00000707"/>
    </source>
</evidence>
<protein>
    <recommendedName>
        <fullName evidence="2">ubiquitinyl hydrolase 1</fullName>
        <ecNumber evidence="2">3.4.19.12</ecNumber>
    </recommendedName>
</protein>
<keyword evidence="5" id="KW-0378">Hydrolase</keyword>
<feature type="domain" description="USP" evidence="7">
    <location>
        <begin position="1"/>
        <end position="318"/>
    </location>
</feature>